<dbReference type="InterPro" id="IPR005107">
    <property type="entry name" value="CO_DH_flav_C"/>
</dbReference>
<organism evidence="3 4">
    <name type="scientific">Pendulispora rubella</name>
    <dbReference type="NCBI Taxonomy" id="2741070"/>
    <lineage>
        <taxon>Bacteria</taxon>
        <taxon>Pseudomonadati</taxon>
        <taxon>Myxococcota</taxon>
        <taxon>Myxococcia</taxon>
        <taxon>Myxococcales</taxon>
        <taxon>Sorangiineae</taxon>
        <taxon>Pendulisporaceae</taxon>
        <taxon>Pendulispora</taxon>
    </lineage>
</organism>
<dbReference type="Gene3D" id="3.30.465.10">
    <property type="match status" value="2"/>
</dbReference>
<gene>
    <name evidence="3" type="ORF">LVJ94_02565</name>
</gene>
<dbReference type="Gene3D" id="3.30.390.50">
    <property type="entry name" value="CO dehydrogenase flavoprotein, C-terminal domain"/>
    <property type="match status" value="1"/>
</dbReference>
<dbReference type="InterPro" id="IPR016166">
    <property type="entry name" value="FAD-bd_PCMH"/>
</dbReference>
<evidence type="ECO:0000259" key="2">
    <source>
        <dbReference type="PROSITE" id="PS51387"/>
    </source>
</evidence>
<dbReference type="SUPFAM" id="SSF56176">
    <property type="entry name" value="FAD-binding/transporter-associated domain-like"/>
    <property type="match status" value="1"/>
</dbReference>
<dbReference type="Pfam" id="PF03450">
    <property type="entry name" value="CO_deh_flav_C"/>
    <property type="match status" value="1"/>
</dbReference>
<dbReference type="Gene3D" id="3.30.43.10">
    <property type="entry name" value="Uridine Diphospho-n-acetylenolpyruvylglucosamine Reductase, domain 2"/>
    <property type="match status" value="1"/>
</dbReference>
<dbReference type="EMBL" id="CP089983">
    <property type="protein sequence ID" value="WXB06145.1"/>
    <property type="molecule type" value="Genomic_DNA"/>
</dbReference>
<name>A0ABZ2L705_9BACT</name>
<dbReference type="PROSITE" id="PS51387">
    <property type="entry name" value="FAD_PCMH"/>
    <property type="match status" value="1"/>
</dbReference>
<protein>
    <submittedName>
        <fullName evidence="3">Xanthine dehydrogenase family protein subunit M</fullName>
    </submittedName>
</protein>
<dbReference type="InterPro" id="IPR016169">
    <property type="entry name" value="FAD-bd_PCMH_sub2"/>
</dbReference>
<keyword evidence="1" id="KW-0274">FAD</keyword>
<dbReference type="PANTHER" id="PTHR42659">
    <property type="entry name" value="XANTHINE DEHYDROGENASE SUBUNIT C-RELATED"/>
    <property type="match status" value="1"/>
</dbReference>
<sequence length="329" mass="34612">MIPFGYTRPADEAAALHAGATSGVAFIAGGTGMVDLMRLGVETPATLVDLNALPWTKIEKTAEGSLSIGALVKNSDLAWHPEVRSRYPVLAEALLAGASPQLRNMATVGGNLLQRTRCAYFRDIGVSACNKRTPGSGCAALNGDFVRMHAILGGSEHCIALHPSDMCVALVALDAVVHVRGPRGDRAVPVGEFHVVPGAHPEVESVLSRGELVTGITLPPAPFGARSAYVKVRDRASYAFALASAAASLHLDNGFVRDVRVALGGVATKPWRSQEAEQSLRGQRPSHALFERAAAAALKDARTRPGNEFKVPLAQRVLVRALERAGGIA</sequence>
<dbReference type="SMART" id="SM01092">
    <property type="entry name" value="CO_deh_flav_C"/>
    <property type="match status" value="1"/>
</dbReference>
<evidence type="ECO:0000313" key="4">
    <source>
        <dbReference type="Proteomes" id="UP001374803"/>
    </source>
</evidence>
<dbReference type="Pfam" id="PF00941">
    <property type="entry name" value="FAD_binding_5"/>
    <property type="match status" value="1"/>
</dbReference>
<dbReference type="InterPro" id="IPR016167">
    <property type="entry name" value="FAD-bd_PCMH_sub1"/>
</dbReference>
<dbReference type="Proteomes" id="UP001374803">
    <property type="component" value="Chromosome"/>
</dbReference>
<evidence type="ECO:0000256" key="1">
    <source>
        <dbReference type="ARBA" id="ARBA00022827"/>
    </source>
</evidence>
<dbReference type="PANTHER" id="PTHR42659:SF1">
    <property type="entry name" value="OXIDOREDUCTASE"/>
    <property type="match status" value="1"/>
</dbReference>
<keyword evidence="4" id="KW-1185">Reference proteome</keyword>
<dbReference type="InterPro" id="IPR036318">
    <property type="entry name" value="FAD-bd_PCMH-like_sf"/>
</dbReference>
<evidence type="ECO:0000313" key="3">
    <source>
        <dbReference type="EMBL" id="WXB06145.1"/>
    </source>
</evidence>
<keyword evidence="1" id="KW-0285">Flavoprotein</keyword>
<accession>A0ABZ2L705</accession>
<dbReference type="InterPro" id="IPR002346">
    <property type="entry name" value="Mopterin_DH_FAD-bd"/>
</dbReference>
<feature type="domain" description="FAD-binding PCMH-type" evidence="2">
    <location>
        <begin position="1"/>
        <end position="223"/>
    </location>
</feature>
<dbReference type="InterPro" id="IPR051312">
    <property type="entry name" value="Diverse_Substr_Oxidored"/>
</dbReference>
<dbReference type="InterPro" id="IPR036683">
    <property type="entry name" value="CO_DH_flav_C_dom_sf"/>
</dbReference>
<dbReference type="RefSeq" id="WP_394835797.1">
    <property type="nucleotide sequence ID" value="NZ_CP089929.1"/>
</dbReference>
<dbReference type="SUPFAM" id="SSF55447">
    <property type="entry name" value="CO dehydrogenase flavoprotein C-terminal domain-like"/>
    <property type="match status" value="1"/>
</dbReference>
<reference evidence="3" key="1">
    <citation type="submission" date="2021-12" db="EMBL/GenBank/DDBJ databases">
        <title>Discovery of the Pendulisporaceae a myxobacterial family with distinct sporulation behavior and unique specialized metabolism.</title>
        <authorList>
            <person name="Garcia R."/>
            <person name="Popoff A."/>
            <person name="Bader C.D."/>
            <person name="Loehr J."/>
            <person name="Walesch S."/>
            <person name="Walt C."/>
            <person name="Boldt J."/>
            <person name="Bunk B."/>
            <person name="Haeckl F.J.F.P.J."/>
            <person name="Gunesch A.P."/>
            <person name="Birkelbach J."/>
            <person name="Nuebel U."/>
            <person name="Pietschmann T."/>
            <person name="Bach T."/>
            <person name="Mueller R."/>
        </authorList>
    </citation>
    <scope>NUCLEOTIDE SEQUENCE</scope>
    <source>
        <strain evidence="3">MSr11367</strain>
    </source>
</reference>
<proteinExistence type="predicted"/>